<dbReference type="SUPFAM" id="SSF46689">
    <property type="entry name" value="Homeodomain-like"/>
    <property type="match status" value="1"/>
</dbReference>
<dbReference type="InterPro" id="IPR009057">
    <property type="entry name" value="Homeodomain-like_sf"/>
</dbReference>
<dbReference type="InterPro" id="IPR007367">
    <property type="entry name" value="DUF433"/>
</dbReference>
<evidence type="ECO:0000313" key="1">
    <source>
        <dbReference type="EMBL" id="MBD1366873.1"/>
    </source>
</evidence>
<dbReference type="PANTHER" id="PTHR34849">
    <property type="entry name" value="SSL5025 PROTEIN"/>
    <property type="match status" value="1"/>
</dbReference>
<keyword evidence="2" id="KW-1185">Reference proteome</keyword>
<comment type="caution">
    <text evidence="1">The sequence shown here is derived from an EMBL/GenBank/DDBJ whole genome shotgun (WGS) entry which is preliminary data.</text>
</comment>
<reference evidence="1 2" key="1">
    <citation type="submission" date="2020-09" db="EMBL/GenBank/DDBJ databases">
        <title>Novel species of Mucilaginibacter isolated from a glacier on the Tibetan Plateau.</title>
        <authorList>
            <person name="Liu Q."/>
            <person name="Xin Y.-H."/>
        </authorList>
    </citation>
    <scope>NUCLEOTIDE SEQUENCE [LARGE SCALE GENOMIC DNA]</scope>
    <source>
        <strain evidence="1 2">ZT4R22</strain>
    </source>
</reference>
<sequence length="68" mass="7696">MDIQQVINIDQEILSGQPVFTGTRVPVESLFHHLEAGVTLDEFLEDFPSVSKEQATFLMQTNNYNAIQ</sequence>
<accession>A0ABR7WXF2</accession>
<dbReference type="EMBL" id="JACWMY010000015">
    <property type="protein sequence ID" value="MBD1366873.1"/>
    <property type="molecule type" value="Genomic_DNA"/>
</dbReference>
<dbReference type="Gene3D" id="1.10.10.10">
    <property type="entry name" value="Winged helix-like DNA-binding domain superfamily/Winged helix DNA-binding domain"/>
    <property type="match status" value="1"/>
</dbReference>
<organism evidence="1 2">
    <name type="scientific">Mucilaginibacter pankratovii</name>
    <dbReference type="NCBI Taxonomy" id="2772110"/>
    <lineage>
        <taxon>Bacteria</taxon>
        <taxon>Pseudomonadati</taxon>
        <taxon>Bacteroidota</taxon>
        <taxon>Sphingobacteriia</taxon>
        <taxon>Sphingobacteriales</taxon>
        <taxon>Sphingobacteriaceae</taxon>
        <taxon>Mucilaginibacter</taxon>
    </lineage>
</organism>
<proteinExistence type="predicted"/>
<dbReference type="RefSeq" id="WP_191191511.1">
    <property type="nucleotide sequence ID" value="NZ_JACWMY010000015.1"/>
</dbReference>
<evidence type="ECO:0000313" key="2">
    <source>
        <dbReference type="Proteomes" id="UP000606600"/>
    </source>
</evidence>
<name>A0ABR7WXF2_9SPHI</name>
<dbReference type="InterPro" id="IPR036388">
    <property type="entry name" value="WH-like_DNA-bd_sf"/>
</dbReference>
<dbReference type="Proteomes" id="UP000606600">
    <property type="component" value="Unassembled WGS sequence"/>
</dbReference>
<protein>
    <submittedName>
        <fullName evidence="1">DUF433 domain-containing protein</fullName>
    </submittedName>
</protein>
<dbReference type="Pfam" id="PF04255">
    <property type="entry name" value="DUF433"/>
    <property type="match status" value="1"/>
</dbReference>
<gene>
    <name evidence="1" type="ORF">IDJ77_23890</name>
</gene>
<dbReference type="PANTHER" id="PTHR34849:SF3">
    <property type="entry name" value="SSR2962 PROTEIN"/>
    <property type="match status" value="1"/>
</dbReference>